<evidence type="ECO:0000256" key="9">
    <source>
        <dbReference type="ARBA" id="ARBA00023224"/>
    </source>
</evidence>
<comment type="function">
    <text evidence="1">Odorant receptor.</text>
</comment>
<evidence type="ECO:0000256" key="10">
    <source>
        <dbReference type="SAM" id="Phobius"/>
    </source>
</evidence>
<evidence type="ECO:0000256" key="1">
    <source>
        <dbReference type="ARBA" id="ARBA00002936"/>
    </source>
</evidence>
<evidence type="ECO:0000256" key="2">
    <source>
        <dbReference type="ARBA" id="ARBA00004141"/>
    </source>
</evidence>
<dbReference type="OrthoDB" id="6145535at2759"/>
<evidence type="ECO:0000256" key="7">
    <source>
        <dbReference type="ARBA" id="ARBA00023170"/>
    </source>
</evidence>
<evidence type="ECO:0008006" key="13">
    <source>
        <dbReference type="Google" id="ProtNLM"/>
    </source>
</evidence>
<evidence type="ECO:0000256" key="4">
    <source>
        <dbReference type="ARBA" id="ARBA00022989"/>
    </source>
</evidence>
<keyword evidence="5" id="KW-0297">G-protein coupled receptor</keyword>
<keyword evidence="4 10" id="KW-1133">Transmembrane helix</keyword>
<evidence type="ECO:0000313" key="11">
    <source>
        <dbReference type="EMBL" id="POI24730.1"/>
    </source>
</evidence>
<keyword evidence="9" id="KW-0807">Transducer</keyword>
<keyword evidence="12" id="KW-1185">Reference proteome</keyword>
<evidence type="ECO:0000313" key="12">
    <source>
        <dbReference type="Proteomes" id="UP000237246"/>
    </source>
</evidence>
<dbReference type="GO" id="GO:0016020">
    <property type="term" value="C:membrane"/>
    <property type="evidence" value="ECO:0007669"/>
    <property type="project" value="UniProtKB-SubCell"/>
</dbReference>
<feature type="transmembrane region" description="Helical" evidence="10">
    <location>
        <begin position="62"/>
        <end position="89"/>
    </location>
</feature>
<sequence length="149" mass="16706">MPISAVRPKFVSKVVMQMAKNTMKRGICSLGLSVNPDRMNVVGVVQFPETIVFHCTALNELLVIIFGSLFAMSSIITILISYVFIILTVVRIHFKDGKYKAFSTCTSHLMAVSLFHGTLIFMYLRPVKFFSFIQHLASLTLRLSSEIPS</sequence>
<evidence type="ECO:0000256" key="6">
    <source>
        <dbReference type="ARBA" id="ARBA00023136"/>
    </source>
</evidence>
<dbReference type="EMBL" id="PPHD01038950">
    <property type="protein sequence ID" value="POI24730.1"/>
    <property type="molecule type" value="Genomic_DNA"/>
</dbReference>
<dbReference type="GO" id="GO:0004930">
    <property type="term" value="F:G protein-coupled receptor activity"/>
    <property type="evidence" value="ECO:0007669"/>
    <property type="project" value="UniProtKB-KW"/>
</dbReference>
<evidence type="ECO:0000256" key="5">
    <source>
        <dbReference type="ARBA" id="ARBA00023040"/>
    </source>
</evidence>
<dbReference type="AlphaFoldDB" id="A0A2P4SKV8"/>
<comment type="subcellular location">
    <subcellularLocation>
        <location evidence="2">Membrane</location>
        <topology evidence="2">Multi-pass membrane protein</topology>
    </subcellularLocation>
</comment>
<name>A0A2P4SKV8_BAMTH</name>
<dbReference type="InterPro" id="IPR000725">
    <property type="entry name" value="Olfact_rcpt"/>
</dbReference>
<evidence type="ECO:0000256" key="3">
    <source>
        <dbReference type="ARBA" id="ARBA00022692"/>
    </source>
</evidence>
<organism evidence="11 12">
    <name type="scientific">Bambusicola thoracicus</name>
    <name type="common">Chinese bamboo-partridge</name>
    <name type="synonym">Perdix thoracica</name>
    <dbReference type="NCBI Taxonomy" id="9083"/>
    <lineage>
        <taxon>Eukaryota</taxon>
        <taxon>Metazoa</taxon>
        <taxon>Chordata</taxon>
        <taxon>Craniata</taxon>
        <taxon>Vertebrata</taxon>
        <taxon>Euteleostomi</taxon>
        <taxon>Archelosauria</taxon>
        <taxon>Archosauria</taxon>
        <taxon>Dinosauria</taxon>
        <taxon>Saurischia</taxon>
        <taxon>Theropoda</taxon>
        <taxon>Coelurosauria</taxon>
        <taxon>Aves</taxon>
        <taxon>Neognathae</taxon>
        <taxon>Galloanserae</taxon>
        <taxon>Galliformes</taxon>
        <taxon>Phasianidae</taxon>
        <taxon>Perdicinae</taxon>
        <taxon>Bambusicola</taxon>
    </lineage>
</organism>
<comment type="caution">
    <text evidence="11">The sequence shown here is derived from an EMBL/GenBank/DDBJ whole genome shotgun (WGS) entry which is preliminary data.</text>
</comment>
<dbReference type="PANTHER" id="PTHR48018">
    <property type="entry name" value="OLFACTORY RECEPTOR"/>
    <property type="match status" value="1"/>
</dbReference>
<feature type="transmembrane region" description="Helical" evidence="10">
    <location>
        <begin position="101"/>
        <end position="124"/>
    </location>
</feature>
<keyword evidence="8" id="KW-0325">Glycoprotein</keyword>
<dbReference type="Proteomes" id="UP000237246">
    <property type="component" value="Unassembled WGS sequence"/>
</dbReference>
<keyword evidence="3 10" id="KW-0812">Transmembrane</keyword>
<protein>
    <recommendedName>
        <fullName evidence="13">G-protein coupled receptors family 1 profile domain-containing protein</fullName>
    </recommendedName>
</protein>
<accession>A0A2P4SKV8</accession>
<proteinExistence type="predicted"/>
<evidence type="ECO:0000256" key="8">
    <source>
        <dbReference type="ARBA" id="ARBA00023180"/>
    </source>
</evidence>
<reference evidence="11 12" key="1">
    <citation type="submission" date="2018-01" db="EMBL/GenBank/DDBJ databases">
        <title>Comparison of the Chinese Bamboo Partridge and Red Junglefowl genome sequences highlights the importance of demography in genome evolution.</title>
        <authorList>
            <person name="Tiley G.P."/>
            <person name="Kimball R.T."/>
            <person name="Braun E.L."/>
            <person name="Burleigh J.G."/>
        </authorList>
    </citation>
    <scope>NUCLEOTIDE SEQUENCE [LARGE SCALE GENOMIC DNA]</scope>
    <source>
        <strain evidence="11">RTK389</strain>
        <tissue evidence="11">Blood</tissue>
    </source>
</reference>
<dbReference type="SUPFAM" id="SSF81321">
    <property type="entry name" value="Family A G protein-coupled receptor-like"/>
    <property type="match status" value="1"/>
</dbReference>
<keyword evidence="7" id="KW-0675">Receptor</keyword>
<keyword evidence="6 10" id="KW-0472">Membrane</keyword>
<dbReference type="GO" id="GO:0004984">
    <property type="term" value="F:olfactory receptor activity"/>
    <property type="evidence" value="ECO:0007669"/>
    <property type="project" value="InterPro"/>
</dbReference>
<dbReference type="Pfam" id="PF13853">
    <property type="entry name" value="7tm_4"/>
    <property type="match status" value="1"/>
</dbReference>
<gene>
    <name evidence="11" type="ORF">CIB84_011520</name>
</gene>